<dbReference type="AlphaFoldDB" id="T1DRY0"/>
<dbReference type="Pfam" id="PF07993">
    <property type="entry name" value="NAD_binding_4"/>
    <property type="match status" value="1"/>
</dbReference>
<dbReference type="InterPro" id="IPR026055">
    <property type="entry name" value="FAR"/>
</dbReference>
<dbReference type="GO" id="GO:0035336">
    <property type="term" value="P:long-chain fatty-acyl-CoA metabolic process"/>
    <property type="evidence" value="ECO:0007669"/>
    <property type="project" value="TreeGrafter"/>
</dbReference>
<dbReference type="GO" id="GO:0102965">
    <property type="term" value="F:alcohol-forming long-chain fatty acyl-CoA reductase activity"/>
    <property type="evidence" value="ECO:0007669"/>
    <property type="project" value="UniProtKB-EC"/>
</dbReference>
<keyword evidence="2 4" id="KW-0444">Lipid biosynthesis</keyword>
<sequence length="519" mass="59185">AYCANLDESPEIMAPPPSGSYESVTEFYSNTDVFLTGGTGFLGKVLIEKLLRSCPDIGRIFVLMRSKRGKSIEQRVAELANCPLFDRLKEENREALAKVVPVYGDITQLRLGMHEEEMQRLSKVTVAFHLAASVRFDDPLKDAIKTNICSTQEMFEVLQRAAPKVRAVVHVSTAYSNPEIRSVEEKLYPPKYDWRKLVQAADRCDAPTLDAVMPKLSQNSPNSYTFTKGLAEHVCRDYSNQLPLAIVRPSVVMFPIQEPMVGWVDNFNGPTGLLVSAGMGITRTAYIQQTNRINIIPVDVVVKNLILAAWKRGTIERDAGPGHLPIYNSAVTYQQSVEYKEMLDRGKEYLFEVPFSRMLWVPGGSPTDWKAWYYVKLLFTMILPALCLDILLRVLGHKPFLMNLQTRIYVGQLSIQYFAWHEWHFETKQMNSLPHFLNEQDRSAFGWYLPNETLTGDYLKNAYITIRRHLVKDPDETIAYAKRKLARMMLFERIIQLTAFGLVLVGVCRSFFGGRFNEL</sequence>
<dbReference type="FunFam" id="3.40.50.720:FF:000980">
    <property type="entry name" value="Fatty acyl-CoA reductase"/>
    <property type="match status" value="1"/>
</dbReference>
<accession>T1DRY0</accession>
<keyword evidence="4" id="KW-0560">Oxidoreductase</keyword>
<keyword evidence="4" id="KW-1133">Transmembrane helix</keyword>
<keyword evidence="4" id="KW-0812">Transmembrane</keyword>
<reference evidence="7" key="1">
    <citation type="submission" date="2013-07" db="EMBL/GenBank/DDBJ databases">
        <title>Transcriptome sequencing and developmental regulation of gene expression in Anopheles aquasalis.</title>
        <authorList>
            <consortium name="Brazilian Malaria Network (MCT/CNPq/MS/SCTIE/DECIT/PRONEX 555648/2009-5) and Research Network on Bioactive Molecules from Arthropod Vectors (NAP-MOBIARVE"/>
            <consortium name="University of Sao Paulo)"/>
            <person name="Marinotti O."/>
            <person name="Ribeiro J.M.C."/>
            <person name="Costa-da-Silva A.L."/>
            <person name="Silva M.C.P."/>
            <person name="Lopes A.R."/>
            <person name="Barros M.S."/>
            <person name="Sa-Nunes A."/>
            <person name="Konjin B.B."/>
            <person name="Carvalho E."/>
            <person name="Suesdek L."/>
            <person name="Silva-Neto M.A.C."/>
            <person name="Capurro M.L."/>
        </authorList>
    </citation>
    <scope>NUCLEOTIDE SEQUENCE</scope>
    <source>
        <tissue evidence="7">Whole body</tissue>
    </source>
</reference>
<comment type="function">
    <text evidence="4">Catalyzes the reduction of fatty acyl-CoA to fatty alcohols.</text>
</comment>
<name>T1DRY0_ANOAQ</name>
<feature type="non-terminal residue" evidence="7">
    <location>
        <position position="1"/>
    </location>
</feature>
<protein>
    <recommendedName>
        <fullName evidence="4">Fatty acyl-CoA reductase</fullName>
        <ecNumber evidence="4">1.2.1.84</ecNumber>
    </recommendedName>
</protein>
<dbReference type="CDD" id="cd09071">
    <property type="entry name" value="FAR_C"/>
    <property type="match status" value="1"/>
</dbReference>
<proteinExistence type="evidence at transcript level"/>
<keyword evidence="4" id="KW-0472">Membrane</keyword>
<keyword evidence="4" id="KW-0521">NADP</keyword>
<dbReference type="PANTHER" id="PTHR11011">
    <property type="entry name" value="MALE STERILITY PROTEIN 2-RELATED"/>
    <property type="match status" value="1"/>
</dbReference>
<dbReference type="CDD" id="cd05236">
    <property type="entry name" value="FAR-N_SDR_e"/>
    <property type="match status" value="1"/>
</dbReference>
<dbReference type="GO" id="GO:0080019">
    <property type="term" value="F:alcohol-forming very long-chain fatty acyl-CoA reductase activity"/>
    <property type="evidence" value="ECO:0007669"/>
    <property type="project" value="InterPro"/>
</dbReference>
<evidence type="ECO:0000259" key="6">
    <source>
        <dbReference type="Pfam" id="PF07993"/>
    </source>
</evidence>
<evidence type="ECO:0000256" key="2">
    <source>
        <dbReference type="ARBA" id="ARBA00022516"/>
    </source>
</evidence>
<dbReference type="InterPro" id="IPR036291">
    <property type="entry name" value="NAD(P)-bd_dom_sf"/>
</dbReference>
<evidence type="ECO:0000256" key="1">
    <source>
        <dbReference type="ARBA" id="ARBA00005928"/>
    </source>
</evidence>
<dbReference type="GO" id="GO:0005777">
    <property type="term" value="C:peroxisome"/>
    <property type="evidence" value="ECO:0007669"/>
    <property type="project" value="TreeGrafter"/>
</dbReference>
<keyword evidence="3 4" id="KW-0443">Lipid metabolism</keyword>
<comment type="catalytic activity">
    <reaction evidence="4">
        <text>a long-chain fatty acyl-CoA + 2 NADPH + 2 H(+) = a long-chain primary fatty alcohol + 2 NADP(+) + CoA</text>
        <dbReference type="Rhea" id="RHEA:52716"/>
        <dbReference type="ChEBI" id="CHEBI:15378"/>
        <dbReference type="ChEBI" id="CHEBI:57287"/>
        <dbReference type="ChEBI" id="CHEBI:57783"/>
        <dbReference type="ChEBI" id="CHEBI:58349"/>
        <dbReference type="ChEBI" id="CHEBI:77396"/>
        <dbReference type="ChEBI" id="CHEBI:83139"/>
        <dbReference type="EC" id="1.2.1.84"/>
    </reaction>
</comment>
<evidence type="ECO:0000259" key="5">
    <source>
        <dbReference type="Pfam" id="PF03015"/>
    </source>
</evidence>
<dbReference type="VEuPathDB" id="VectorBase:AAQUA_006989"/>
<dbReference type="InterPro" id="IPR013120">
    <property type="entry name" value="FAR_NAD-bd"/>
</dbReference>
<feature type="transmembrane region" description="Helical" evidence="4">
    <location>
        <begin position="490"/>
        <end position="512"/>
    </location>
</feature>
<dbReference type="Pfam" id="PF03015">
    <property type="entry name" value="Sterile"/>
    <property type="match status" value="1"/>
</dbReference>
<dbReference type="Gene3D" id="3.40.50.720">
    <property type="entry name" value="NAD(P)-binding Rossmann-like Domain"/>
    <property type="match status" value="1"/>
</dbReference>
<dbReference type="EC" id="1.2.1.84" evidence="4"/>
<evidence type="ECO:0000256" key="4">
    <source>
        <dbReference type="RuleBase" id="RU363097"/>
    </source>
</evidence>
<feature type="domain" description="Thioester reductase (TE)" evidence="6">
    <location>
        <begin position="35"/>
        <end position="304"/>
    </location>
</feature>
<comment type="similarity">
    <text evidence="1 4">Belongs to the fatty acyl-CoA reductase family.</text>
</comment>
<evidence type="ECO:0000256" key="3">
    <source>
        <dbReference type="ARBA" id="ARBA00023098"/>
    </source>
</evidence>
<evidence type="ECO:0000313" key="7">
    <source>
        <dbReference type="EMBL" id="JAB01151.1"/>
    </source>
</evidence>
<dbReference type="InterPro" id="IPR033640">
    <property type="entry name" value="FAR_C"/>
</dbReference>
<dbReference type="EMBL" id="GAMD01000440">
    <property type="protein sequence ID" value="JAB01151.1"/>
    <property type="molecule type" value="mRNA"/>
</dbReference>
<organism evidence="7">
    <name type="scientific">Anopheles aquasalis</name>
    <name type="common">Malaria mosquito</name>
    <dbReference type="NCBI Taxonomy" id="42839"/>
    <lineage>
        <taxon>Eukaryota</taxon>
        <taxon>Metazoa</taxon>
        <taxon>Ecdysozoa</taxon>
        <taxon>Arthropoda</taxon>
        <taxon>Hexapoda</taxon>
        <taxon>Insecta</taxon>
        <taxon>Pterygota</taxon>
        <taxon>Neoptera</taxon>
        <taxon>Endopterygota</taxon>
        <taxon>Diptera</taxon>
        <taxon>Nematocera</taxon>
        <taxon>Culicoidea</taxon>
        <taxon>Culicidae</taxon>
        <taxon>Anophelinae</taxon>
        <taxon>Anopheles</taxon>
    </lineage>
</organism>
<dbReference type="SUPFAM" id="SSF51735">
    <property type="entry name" value="NAD(P)-binding Rossmann-fold domains"/>
    <property type="match status" value="1"/>
</dbReference>
<dbReference type="PANTHER" id="PTHR11011:SF24">
    <property type="entry name" value="FATTY ACYL-COA REDUCTASE"/>
    <property type="match status" value="1"/>
</dbReference>
<feature type="domain" description="Fatty acyl-CoA reductase C-terminal" evidence="5">
    <location>
        <begin position="381"/>
        <end position="473"/>
    </location>
</feature>